<evidence type="ECO:0000256" key="3">
    <source>
        <dbReference type="ARBA" id="ARBA00022656"/>
    </source>
</evidence>
<dbReference type="PROSITE" id="PS00280">
    <property type="entry name" value="BPTI_KUNITZ_1"/>
    <property type="match status" value="1"/>
</dbReference>
<comment type="caution">
    <text evidence="10">The sequence shown here is derived from an EMBL/GenBank/DDBJ whole genome shotgun (WGS) entry which is preliminary data.</text>
</comment>
<feature type="domain" description="BPTI/Kunitz inhibitor" evidence="9">
    <location>
        <begin position="27"/>
        <end position="75"/>
    </location>
</feature>
<dbReference type="CDD" id="cd00109">
    <property type="entry name" value="Kunitz-type"/>
    <property type="match status" value="1"/>
</dbReference>
<dbReference type="GO" id="GO:0048019">
    <property type="term" value="F:receptor antagonist activity"/>
    <property type="evidence" value="ECO:0007669"/>
    <property type="project" value="TreeGrafter"/>
</dbReference>
<comment type="subcellular location">
    <subcellularLocation>
        <location evidence="1">Secreted</location>
    </subcellularLocation>
</comment>
<evidence type="ECO:0000256" key="1">
    <source>
        <dbReference type="ARBA" id="ARBA00004613"/>
    </source>
</evidence>
<evidence type="ECO:0000313" key="10">
    <source>
        <dbReference type="EMBL" id="KAK2579804.1"/>
    </source>
</evidence>
<dbReference type="GO" id="GO:0050431">
    <property type="term" value="F:transforming growth factor beta binding"/>
    <property type="evidence" value="ECO:0007669"/>
    <property type="project" value="TreeGrafter"/>
</dbReference>
<dbReference type="PRINTS" id="PR00759">
    <property type="entry name" value="BASICPTASE"/>
</dbReference>
<dbReference type="PANTHER" id="PTHR45938">
    <property type="entry name" value="ACP24A4-RELATED"/>
    <property type="match status" value="1"/>
</dbReference>
<organism evidence="10 11">
    <name type="scientific">Odynerus spinipes</name>
    <dbReference type="NCBI Taxonomy" id="1348599"/>
    <lineage>
        <taxon>Eukaryota</taxon>
        <taxon>Metazoa</taxon>
        <taxon>Ecdysozoa</taxon>
        <taxon>Arthropoda</taxon>
        <taxon>Hexapoda</taxon>
        <taxon>Insecta</taxon>
        <taxon>Pterygota</taxon>
        <taxon>Neoptera</taxon>
        <taxon>Endopterygota</taxon>
        <taxon>Hymenoptera</taxon>
        <taxon>Apocrita</taxon>
        <taxon>Aculeata</taxon>
        <taxon>Vespoidea</taxon>
        <taxon>Vespidae</taxon>
        <taxon>Eumeninae</taxon>
        <taxon>Odynerus</taxon>
    </lineage>
</organism>
<reference evidence="10" key="1">
    <citation type="submission" date="2021-08" db="EMBL/GenBank/DDBJ databases">
        <authorList>
            <person name="Misof B."/>
            <person name="Oliver O."/>
            <person name="Podsiadlowski L."/>
            <person name="Donath A."/>
            <person name="Peters R."/>
            <person name="Mayer C."/>
            <person name="Rust J."/>
            <person name="Gunkel S."/>
            <person name="Lesny P."/>
            <person name="Martin S."/>
            <person name="Oeyen J.P."/>
            <person name="Petersen M."/>
            <person name="Panagiotis P."/>
            <person name="Wilbrandt J."/>
            <person name="Tanja T."/>
        </authorList>
    </citation>
    <scope>NUCLEOTIDE SEQUENCE</scope>
    <source>
        <strain evidence="10">GBR_01_08_01A</strain>
        <tissue evidence="10">Thorax + abdomen</tissue>
    </source>
</reference>
<evidence type="ECO:0000256" key="2">
    <source>
        <dbReference type="ARBA" id="ARBA00022525"/>
    </source>
</evidence>
<dbReference type="Gene3D" id="4.10.410.10">
    <property type="entry name" value="Pancreatic trypsin inhibitor Kunitz domain"/>
    <property type="match status" value="1"/>
</dbReference>
<evidence type="ECO:0000259" key="9">
    <source>
        <dbReference type="PROSITE" id="PS50279"/>
    </source>
</evidence>
<dbReference type="InterPro" id="IPR002223">
    <property type="entry name" value="Kunitz_BPTI"/>
</dbReference>
<dbReference type="Pfam" id="PF00014">
    <property type="entry name" value="Kunitz_BPTI"/>
    <property type="match status" value="1"/>
</dbReference>
<dbReference type="SMART" id="SM00131">
    <property type="entry name" value="KU"/>
    <property type="match status" value="1"/>
</dbReference>
<evidence type="ECO:0000256" key="5">
    <source>
        <dbReference type="ARBA" id="ARBA00022729"/>
    </source>
</evidence>
<evidence type="ECO:0000256" key="4">
    <source>
        <dbReference type="ARBA" id="ARBA00022690"/>
    </source>
</evidence>
<feature type="signal peptide" evidence="8">
    <location>
        <begin position="1"/>
        <end position="22"/>
    </location>
</feature>
<keyword evidence="4" id="KW-0646">Protease inhibitor</keyword>
<gene>
    <name evidence="10" type="ORF">KPH14_008685</name>
</gene>
<dbReference type="FunFam" id="4.10.410.10:FF:000020">
    <property type="entry name" value="Collagen, type VI, alpha 3"/>
    <property type="match status" value="1"/>
</dbReference>
<dbReference type="AlphaFoldDB" id="A0AAD9RHK1"/>
<dbReference type="PANTHER" id="PTHR45938:SF11">
    <property type="entry name" value="WAP, KAZAL, IMMUNOGLOBULIN, KUNITZ AND NTR DOMAIN-CONTAINING PROTEIN 2-LIKE"/>
    <property type="match status" value="1"/>
</dbReference>
<evidence type="ECO:0000256" key="8">
    <source>
        <dbReference type="SAM" id="SignalP"/>
    </source>
</evidence>
<keyword evidence="7" id="KW-1015">Disulfide bond</keyword>
<accession>A0AAD9RHK1</accession>
<dbReference type="GO" id="GO:0005615">
    <property type="term" value="C:extracellular space"/>
    <property type="evidence" value="ECO:0007669"/>
    <property type="project" value="TreeGrafter"/>
</dbReference>
<dbReference type="GO" id="GO:0004867">
    <property type="term" value="F:serine-type endopeptidase inhibitor activity"/>
    <property type="evidence" value="ECO:0007669"/>
    <property type="project" value="UniProtKB-KW"/>
</dbReference>
<dbReference type="EMBL" id="JAIFRP010000074">
    <property type="protein sequence ID" value="KAK2579804.1"/>
    <property type="molecule type" value="Genomic_DNA"/>
</dbReference>
<dbReference type="InterPro" id="IPR036880">
    <property type="entry name" value="Kunitz_BPTI_sf"/>
</dbReference>
<keyword evidence="2" id="KW-0964">Secreted</keyword>
<keyword evidence="6" id="KW-0722">Serine protease inhibitor</keyword>
<dbReference type="SUPFAM" id="SSF57362">
    <property type="entry name" value="BPTI-like"/>
    <property type="match status" value="1"/>
</dbReference>
<feature type="chain" id="PRO_5042281478" description="BPTI/Kunitz inhibitor domain-containing protein" evidence="8">
    <location>
        <begin position="23"/>
        <end position="79"/>
    </location>
</feature>
<evidence type="ECO:0000256" key="6">
    <source>
        <dbReference type="ARBA" id="ARBA00022900"/>
    </source>
</evidence>
<proteinExistence type="predicted"/>
<evidence type="ECO:0000256" key="7">
    <source>
        <dbReference type="ARBA" id="ARBA00023157"/>
    </source>
</evidence>
<dbReference type="InterPro" id="IPR020901">
    <property type="entry name" value="Prtase_inh_Kunz-CS"/>
</dbReference>
<sequence length="79" mass="8728">MQARTLALCLLLLCVLVHETLAHHTICHHPIEVGPCKAAILRWAYDGKGCVEFTYGGCRGNPNNFLSKDECEQACLKSD</sequence>
<dbReference type="GO" id="GO:0090729">
    <property type="term" value="F:toxin activity"/>
    <property type="evidence" value="ECO:0007669"/>
    <property type="project" value="UniProtKB-KW"/>
</dbReference>
<reference evidence="10" key="2">
    <citation type="journal article" date="2023" name="Commun. Biol.">
        <title>Intrasexual cuticular hydrocarbon dimorphism in a wasp sheds light on hydrocarbon biosynthesis genes in Hymenoptera.</title>
        <authorList>
            <person name="Moris V.C."/>
            <person name="Podsiadlowski L."/>
            <person name="Martin S."/>
            <person name="Oeyen J.P."/>
            <person name="Donath A."/>
            <person name="Petersen M."/>
            <person name="Wilbrandt J."/>
            <person name="Misof B."/>
            <person name="Liedtke D."/>
            <person name="Thamm M."/>
            <person name="Scheiner R."/>
            <person name="Schmitt T."/>
            <person name="Niehuis O."/>
        </authorList>
    </citation>
    <scope>NUCLEOTIDE SEQUENCE</scope>
    <source>
        <strain evidence="10">GBR_01_08_01A</strain>
    </source>
</reference>
<keyword evidence="5 8" id="KW-0732">Signal</keyword>
<keyword evidence="3" id="KW-0800">Toxin</keyword>
<name>A0AAD9RHK1_9HYME</name>
<keyword evidence="11" id="KW-1185">Reference proteome</keyword>
<dbReference type="PROSITE" id="PS50279">
    <property type="entry name" value="BPTI_KUNITZ_2"/>
    <property type="match status" value="1"/>
</dbReference>
<dbReference type="Proteomes" id="UP001258017">
    <property type="component" value="Unassembled WGS sequence"/>
</dbReference>
<protein>
    <recommendedName>
        <fullName evidence="9">BPTI/Kunitz inhibitor domain-containing protein</fullName>
    </recommendedName>
</protein>
<evidence type="ECO:0000313" key="11">
    <source>
        <dbReference type="Proteomes" id="UP001258017"/>
    </source>
</evidence>